<organism evidence="3 4">
    <name type="scientific">Hydnomerulius pinastri MD-312</name>
    <dbReference type="NCBI Taxonomy" id="994086"/>
    <lineage>
        <taxon>Eukaryota</taxon>
        <taxon>Fungi</taxon>
        <taxon>Dikarya</taxon>
        <taxon>Basidiomycota</taxon>
        <taxon>Agaricomycotina</taxon>
        <taxon>Agaricomycetes</taxon>
        <taxon>Agaricomycetidae</taxon>
        <taxon>Boletales</taxon>
        <taxon>Boletales incertae sedis</taxon>
        <taxon>Leucogyrophana</taxon>
    </lineage>
</organism>
<dbReference type="Proteomes" id="UP000053820">
    <property type="component" value="Unassembled WGS sequence"/>
</dbReference>
<keyword evidence="2" id="KW-0472">Membrane</keyword>
<evidence type="ECO:0000313" key="3">
    <source>
        <dbReference type="EMBL" id="KIJ61594.1"/>
    </source>
</evidence>
<sequence length="258" mass="27783">MSSSSLPSTPTTSPSPTTTSDTSSEPTITSANYFFGFIITFVVLLLLFVGCGVGSRRRFAFIRTAWDDRLLAQDEDDRGVLGERRRRGRGRRLVHPVFWETWVYPGLAKGGGAVSWETVQPISAAFVRSPVSTSGDRTKTIPGTGDVAPGPSHNSTPASPPPPPPPPSQSQSPPQNISTSLNYLFRRPRPRRTSSPPKPPPPDRRPPPEAVQVAMIICMPSPSSTRNEPREGAGGQTVLLGEYQIGITQVPWGSGDIS</sequence>
<feature type="region of interest" description="Disordered" evidence="1">
    <location>
        <begin position="129"/>
        <end position="210"/>
    </location>
</feature>
<gene>
    <name evidence="3" type="ORF">HYDPIDRAFT_31199</name>
</gene>
<keyword evidence="2" id="KW-1133">Transmembrane helix</keyword>
<evidence type="ECO:0000256" key="2">
    <source>
        <dbReference type="SAM" id="Phobius"/>
    </source>
</evidence>
<protein>
    <submittedName>
        <fullName evidence="3">Uncharacterized protein</fullName>
    </submittedName>
</protein>
<feature type="compositionally biased region" description="Low complexity" evidence="1">
    <location>
        <begin position="169"/>
        <end position="180"/>
    </location>
</feature>
<dbReference type="AlphaFoldDB" id="A0A0C9V7F6"/>
<evidence type="ECO:0000313" key="4">
    <source>
        <dbReference type="Proteomes" id="UP000053820"/>
    </source>
</evidence>
<name>A0A0C9V7F6_9AGAM</name>
<evidence type="ECO:0000256" key="1">
    <source>
        <dbReference type="SAM" id="MobiDB-lite"/>
    </source>
</evidence>
<keyword evidence="4" id="KW-1185">Reference proteome</keyword>
<keyword evidence="2" id="KW-0812">Transmembrane</keyword>
<accession>A0A0C9V7F6</accession>
<dbReference type="HOGENOM" id="CLU_1094592_0_0_1"/>
<feature type="transmembrane region" description="Helical" evidence="2">
    <location>
        <begin position="33"/>
        <end position="53"/>
    </location>
</feature>
<dbReference type="OrthoDB" id="2689324at2759"/>
<feature type="compositionally biased region" description="Pro residues" evidence="1">
    <location>
        <begin position="158"/>
        <end position="168"/>
    </location>
</feature>
<feature type="region of interest" description="Disordered" evidence="1">
    <location>
        <begin position="1"/>
        <end position="25"/>
    </location>
</feature>
<proteinExistence type="predicted"/>
<dbReference type="EMBL" id="KN839861">
    <property type="protein sequence ID" value="KIJ61594.1"/>
    <property type="molecule type" value="Genomic_DNA"/>
</dbReference>
<reference evidence="3 4" key="1">
    <citation type="submission" date="2014-04" db="EMBL/GenBank/DDBJ databases">
        <title>Evolutionary Origins and Diversification of the Mycorrhizal Mutualists.</title>
        <authorList>
            <consortium name="DOE Joint Genome Institute"/>
            <consortium name="Mycorrhizal Genomics Consortium"/>
            <person name="Kohler A."/>
            <person name="Kuo A."/>
            <person name="Nagy L.G."/>
            <person name="Floudas D."/>
            <person name="Copeland A."/>
            <person name="Barry K.W."/>
            <person name="Cichocki N."/>
            <person name="Veneault-Fourrey C."/>
            <person name="LaButti K."/>
            <person name="Lindquist E.A."/>
            <person name="Lipzen A."/>
            <person name="Lundell T."/>
            <person name="Morin E."/>
            <person name="Murat C."/>
            <person name="Riley R."/>
            <person name="Ohm R."/>
            <person name="Sun H."/>
            <person name="Tunlid A."/>
            <person name="Henrissat B."/>
            <person name="Grigoriev I.V."/>
            <person name="Hibbett D.S."/>
            <person name="Martin F."/>
        </authorList>
    </citation>
    <scope>NUCLEOTIDE SEQUENCE [LARGE SCALE GENOMIC DNA]</scope>
    <source>
        <strain evidence="3 4">MD-312</strain>
    </source>
</reference>